<name>A0A6J7J014_9ZZZZ</name>
<reference evidence="1" key="1">
    <citation type="submission" date="2020-05" db="EMBL/GenBank/DDBJ databases">
        <authorList>
            <person name="Chiriac C."/>
            <person name="Salcher M."/>
            <person name="Ghai R."/>
            <person name="Kavagutti S V."/>
        </authorList>
    </citation>
    <scope>NUCLEOTIDE SEQUENCE</scope>
</reference>
<protein>
    <submittedName>
        <fullName evidence="1">Unannotated protein</fullName>
    </submittedName>
</protein>
<sequence length="55" mass="6160">MKSSGSPDTSDFRHLKLLRDKLGHRFRLGVVLYTGKAALPFGDRLVALPYSALWT</sequence>
<proteinExistence type="predicted"/>
<accession>A0A6J7J014</accession>
<dbReference type="EMBL" id="CAFBNB010000184">
    <property type="protein sequence ID" value="CAB4936370.1"/>
    <property type="molecule type" value="Genomic_DNA"/>
</dbReference>
<evidence type="ECO:0000313" key="1">
    <source>
        <dbReference type="EMBL" id="CAB4936370.1"/>
    </source>
</evidence>
<dbReference type="AlphaFoldDB" id="A0A6J7J014"/>
<gene>
    <name evidence="1" type="ORF">UFOPK3720_01008</name>
</gene>
<organism evidence="1">
    <name type="scientific">freshwater metagenome</name>
    <dbReference type="NCBI Taxonomy" id="449393"/>
    <lineage>
        <taxon>unclassified sequences</taxon>
        <taxon>metagenomes</taxon>
        <taxon>ecological metagenomes</taxon>
    </lineage>
</organism>